<proteinExistence type="inferred from homology"/>
<evidence type="ECO:0000256" key="2">
    <source>
        <dbReference type="ARBA" id="ARBA00010371"/>
    </source>
</evidence>
<accession>A0A2C6KVM8</accession>
<comment type="caution">
    <text evidence="7">The sequence shown here is derived from an EMBL/GenBank/DDBJ whole genome shotgun (WGS) entry which is preliminary data.</text>
</comment>
<dbReference type="GO" id="GO:0006631">
    <property type="term" value="P:fatty acid metabolic process"/>
    <property type="evidence" value="ECO:0007669"/>
    <property type="project" value="TreeGrafter"/>
</dbReference>
<dbReference type="InterPro" id="IPR029058">
    <property type="entry name" value="AB_hydrolase_fold"/>
</dbReference>
<dbReference type="PANTHER" id="PTHR43981:SF2">
    <property type="entry name" value="ENOYL-[ACYL-CARRIER-PROTEIN] REDUCTASE, MITOCHONDRIAL"/>
    <property type="match status" value="1"/>
</dbReference>
<evidence type="ECO:0000313" key="7">
    <source>
        <dbReference type="EMBL" id="PHJ24190.1"/>
    </source>
</evidence>
<evidence type="ECO:0000256" key="1">
    <source>
        <dbReference type="ARBA" id="ARBA00004173"/>
    </source>
</evidence>
<dbReference type="GO" id="GO:0005739">
    <property type="term" value="C:mitochondrion"/>
    <property type="evidence" value="ECO:0007669"/>
    <property type="project" value="UniProtKB-SubCell"/>
</dbReference>
<name>A0A2C6KVM8_9APIC</name>
<evidence type="ECO:0000256" key="3">
    <source>
        <dbReference type="ARBA" id="ARBA00022857"/>
    </source>
</evidence>
<comment type="similarity">
    <text evidence="2">Belongs to the zinc-containing alcohol dehydrogenase family. Quinone oxidoreductase subfamily.</text>
</comment>
<evidence type="ECO:0000313" key="8">
    <source>
        <dbReference type="Proteomes" id="UP000221165"/>
    </source>
</evidence>
<dbReference type="GeneID" id="94425377"/>
<reference evidence="7 8" key="1">
    <citation type="journal article" date="2017" name="Int. J. Parasitol.">
        <title>The genome of the protozoan parasite Cystoisospora suis and a reverse vaccinology approach to identify vaccine candidates.</title>
        <authorList>
            <person name="Palmieri N."/>
            <person name="Shrestha A."/>
            <person name="Ruttkowski B."/>
            <person name="Beck T."/>
            <person name="Vogl C."/>
            <person name="Tomley F."/>
            <person name="Blake D.P."/>
            <person name="Joachim A."/>
        </authorList>
    </citation>
    <scope>NUCLEOTIDE SEQUENCE [LARGE SCALE GENOMIC DNA]</scope>
    <source>
        <strain evidence="7 8">Wien I</strain>
    </source>
</reference>
<dbReference type="SUPFAM" id="SSF50129">
    <property type="entry name" value="GroES-like"/>
    <property type="match status" value="1"/>
</dbReference>
<dbReference type="AlphaFoldDB" id="A0A2C6KVM8"/>
<gene>
    <name evidence="7" type="ORF">CSUI_001963</name>
</gene>
<dbReference type="InterPro" id="IPR051034">
    <property type="entry name" value="Mito_Enoyl-ACP_Reductase"/>
</dbReference>
<keyword evidence="6" id="KW-0496">Mitochondrion</keyword>
<dbReference type="EMBL" id="MIGC01000813">
    <property type="protein sequence ID" value="PHJ24190.1"/>
    <property type="molecule type" value="Genomic_DNA"/>
</dbReference>
<keyword evidence="3" id="KW-0521">NADP</keyword>
<dbReference type="Gene3D" id="3.90.180.10">
    <property type="entry name" value="Medium-chain alcohol dehydrogenases, catalytic domain"/>
    <property type="match status" value="1"/>
</dbReference>
<dbReference type="RefSeq" id="XP_067925863.1">
    <property type="nucleotide sequence ID" value="XM_068062166.1"/>
</dbReference>
<keyword evidence="5" id="KW-0560">Oxidoreductase</keyword>
<dbReference type="Gene3D" id="3.40.50.720">
    <property type="entry name" value="NAD(P)-binding Rossmann-like Domain"/>
    <property type="match status" value="2"/>
</dbReference>
<dbReference type="InterPro" id="IPR036291">
    <property type="entry name" value="NAD(P)-bd_dom_sf"/>
</dbReference>
<dbReference type="InterPro" id="IPR011032">
    <property type="entry name" value="GroES-like_sf"/>
</dbReference>
<evidence type="ECO:0008006" key="9">
    <source>
        <dbReference type="Google" id="ProtNLM"/>
    </source>
</evidence>
<dbReference type="VEuPathDB" id="ToxoDB:CSUI_001963"/>
<keyword evidence="4" id="KW-0809">Transit peptide</keyword>
<dbReference type="GO" id="GO:0016491">
    <property type="term" value="F:oxidoreductase activity"/>
    <property type="evidence" value="ECO:0007669"/>
    <property type="project" value="UniProtKB-KW"/>
</dbReference>
<dbReference type="PANTHER" id="PTHR43981">
    <property type="entry name" value="ENOYL-[ACYL-CARRIER-PROTEIN] REDUCTASE, MITOCHONDRIAL"/>
    <property type="match status" value="1"/>
</dbReference>
<comment type="subcellular location">
    <subcellularLocation>
        <location evidence="1">Mitochondrion</location>
    </subcellularLocation>
</comment>
<dbReference type="Proteomes" id="UP000221165">
    <property type="component" value="Unassembled WGS sequence"/>
</dbReference>
<evidence type="ECO:0000256" key="4">
    <source>
        <dbReference type="ARBA" id="ARBA00022946"/>
    </source>
</evidence>
<dbReference type="SUPFAM" id="SSF51735">
    <property type="entry name" value="NAD(P)-binding Rossmann-fold domains"/>
    <property type="match status" value="1"/>
</dbReference>
<keyword evidence="8" id="KW-1185">Reference proteome</keyword>
<sequence length="843" mass="93042">MDHGTGAESTHRGALFGQVDRDAVSTDLFRRLGETESCGSHSSGFEKWLRSRPPSSFTVVNDEVILNSRGAVRTREDEVYRHQCTWPVTTIVRRGPVGSGHSGQVTRSTECSGNDAAFQQPVRTSTEEDEATWERVQVSTERLKLKPELEWGEVLVRILHAPVVPYDLVMLREGFDVLGVSARTHDDRSDYSPLKRDIVDGEKPEDEAILGSTCLAEVVEVGRGVKSLKIGDYVMPLTAGHGCWRAAATWAERDLIALPKDLFPRTEETAVCRSLFLAYHLLQEHARELQPGDGVLVNDAGCLVGQLIVQFCRLLGLRCICVLRDNVSRASSIAGYMRLPARTKSAIADIRGVLKTRNPFDPFHGRPGREEDKIRERDWQNSFQSQADYMLSLGATHVFTPGDDVAEKLAKEKQRLPMIAFDFSAGSLGGLTVAKWLARDGKAVLVPAAAEVPLAHEKATVPWNEILSRNLHFESFFLDTWLQSAKNQKKMRVALESIGGLVRAGKVVIDLADPFNVTSQTSTEDILDTIMSLEENRNGFRQPIFSFASLETDKLLWEEERRTESFRREQARQARDTLFSDVCRNLAKEQTRENAASSSALPPSVKTGADGLSFLEMPPEETFSAGVPEIPRCLETPLCVFAHGRGEIPEELLILLRHYKQSFHETFKNAHFIFPRGPFTCAVDGDELPCWTTPKFSTLFVRPDMAFKGWQCSQGGNRRSGGQVADLTAEDIEALKDLEISCDLLADLVEEQVTMKEGETSQSSGTGASRGVVLAGVGEGAVVTLLTALTKLRFPVEAVMCVGAPLIEDRILHFLLGRALNTSKQVGGSTAASRKSVVVSEAY</sequence>
<dbReference type="Gene3D" id="3.40.50.1820">
    <property type="entry name" value="alpha/beta hydrolase"/>
    <property type="match status" value="1"/>
</dbReference>
<evidence type="ECO:0000256" key="6">
    <source>
        <dbReference type="ARBA" id="ARBA00023128"/>
    </source>
</evidence>
<evidence type="ECO:0000256" key="5">
    <source>
        <dbReference type="ARBA" id="ARBA00023002"/>
    </source>
</evidence>
<protein>
    <recommendedName>
        <fullName evidence="9">Enoyl reductase (ER) domain-containing protein</fullName>
    </recommendedName>
</protein>
<organism evidence="7 8">
    <name type="scientific">Cystoisospora suis</name>
    <dbReference type="NCBI Taxonomy" id="483139"/>
    <lineage>
        <taxon>Eukaryota</taxon>
        <taxon>Sar</taxon>
        <taxon>Alveolata</taxon>
        <taxon>Apicomplexa</taxon>
        <taxon>Conoidasida</taxon>
        <taxon>Coccidia</taxon>
        <taxon>Eucoccidiorida</taxon>
        <taxon>Eimeriorina</taxon>
        <taxon>Sarcocystidae</taxon>
        <taxon>Cystoisospora</taxon>
    </lineage>
</organism>
<dbReference type="OrthoDB" id="7482721at2759"/>